<reference evidence="3 4" key="1">
    <citation type="submission" date="2012-04" db="EMBL/GenBank/DDBJ databases">
        <title>The Genome Sequence of Loa loa.</title>
        <authorList>
            <consortium name="The Broad Institute Genome Sequencing Platform"/>
            <consortium name="Broad Institute Genome Sequencing Center for Infectious Disease"/>
            <person name="Nutman T.B."/>
            <person name="Fink D.L."/>
            <person name="Russ C."/>
            <person name="Young S."/>
            <person name="Zeng Q."/>
            <person name="Gargeya S."/>
            <person name="Alvarado L."/>
            <person name="Berlin A."/>
            <person name="Chapman S.B."/>
            <person name="Chen Z."/>
            <person name="Freedman E."/>
            <person name="Gellesch M."/>
            <person name="Goldberg J."/>
            <person name="Griggs A."/>
            <person name="Gujja S."/>
            <person name="Heilman E.R."/>
            <person name="Heiman D."/>
            <person name="Howarth C."/>
            <person name="Mehta T."/>
            <person name="Neiman D."/>
            <person name="Pearson M."/>
            <person name="Roberts A."/>
            <person name="Saif S."/>
            <person name="Shea T."/>
            <person name="Shenoy N."/>
            <person name="Sisk P."/>
            <person name="Stolte C."/>
            <person name="Sykes S."/>
            <person name="White J."/>
            <person name="Yandava C."/>
            <person name="Haas B."/>
            <person name="Henn M.R."/>
            <person name="Nusbaum C."/>
            <person name="Birren B."/>
        </authorList>
    </citation>
    <scope>NUCLEOTIDE SEQUENCE [LARGE SCALE GENOMIC DNA]</scope>
</reference>
<dbReference type="AlphaFoldDB" id="A0A1I7V7D1"/>
<organism evidence="4 5">
    <name type="scientific">Loa loa</name>
    <name type="common">Eye worm</name>
    <name type="synonym">Filaria loa</name>
    <dbReference type="NCBI Taxonomy" id="7209"/>
    <lineage>
        <taxon>Eukaryota</taxon>
        <taxon>Metazoa</taxon>
        <taxon>Ecdysozoa</taxon>
        <taxon>Nematoda</taxon>
        <taxon>Chromadorea</taxon>
        <taxon>Rhabditida</taxon>
        <taxon>Spirurina</taxon>
        <taxon>Spiruromorpha</taxon>
        <taxon>Filarioidea</taxon>
        <taxon>Onchocercidae</taxon>
        <taxon>Loa</taxon>
    </lineage>
</organism>
<evidence type="ECO:0000313" key="5">
    <source>
        <dbReference type="WBParaSite" id="EN70_10686"/>
    </source>
</evidence>
<evidence type="ECO:0000256" key="2">
    <source>
        <dbReference type="SAM" id="SignalP"/>
    </source>
</evidence>
<accession>A0A1I7V7D1</accession>
<dbReference type="CTD" id="9945864"/>
<dbReference type="KEGG" id="loa:LOAG_08434"/>
<dbReference type="OrthoDB" id="10402240at2759"/>
<gene>
    <name evidence="3 5" type="ORF">LOAG_08434</name>
</gene>
<dbReference type="OMA" id="VLLWQID"/>
<name>A0A1I7V7D1_LOALO</name>
<feature type="compositionally biased region" description="Basic and acidic residues" evidence="1">
    <location>
        <begin position="47"/>
        <end position="77"/>
    </location>
</feature>
<dbReference type="GeneID" id="9945864"/>
<feature type="region of interest" description="Disordered" evidence="1">
    <location>
        <begin position="17"/>
        <end position="117"/>
    </location>
</feature>
<dbReference type="WBParaSite" id="EN70_10686">
    <property type="protein sequence ID" value="EN70_10686"/>
    <property type="gene ID" value="EN70_10686"/>
</dbReference>
<feature type="signal peptide" evidence="2">
    <location>
        <begin position="1"/>
        <end position="21"/>
    </location>
</feature>
<protein>
    <submittedName>
        <fullName evidence="5">Secreted phosphoprotein 1</fullName>
    </submittedName>
</protein>
<keyword evidence="2" id="KW-0732">Signal</keyword>
<evidence type="ECO:0000256" key="1">
    <source>
        <dbReference type="SAM" id="MobiDB-lite"/>
    </source>
</evidence>
<reference evidence="5" key="2">
    <citation type="submission" date="2016-11" db="UniProtKB">
        <authorList>
            <consortium name="WormBaseParasite"/>
        </authorList>
    </citation>
    <scope>IDENTIFICATION</scope>
</reference>
<proteinExistence type="predicted"/>
<feature type="chain" id="PRO_5010195044" evidence="2">
    <location>
        <begin position="22"/>
        <end position="117"/>
    </location>
</feature>
<feature type="compositionally biased region" description="Basic and acidic residues" evidence="1">
    <location>
        <begin position="108"/>
        <end position="117"/>
    </location>
</feature>
<evidence type="ECO:0000313" key="4">
    <source>
        <dbReference type="Proteomes" id="UP000095285"/>
    </source>
</evidence>
<dbReference type="RefSeq" id="XP_020302094.1">
    <property type="nucleotide sequence ID" value="XM_020447704.1"/>
</dbReference>
<dbReference type="EMBL" id="JH712106">
    <property type="protein sequence ID" value="EFO20055.2"/>
    <property type="molecule type" value="Genomic_DNA"/>
</dbReference>
<accession>A0A1S0TTL9</accession>
<evidence type="ECO:0000313" key="3">
    <source>
        <dbReference type="EMBL" id="EFO20055.2"/>
    </source>
</evidence>
<keyword evidence="4" id="KW-1185">Reference proteome</keyword>
<dbReference type="Proteomes" id="UP000095285">
    <property type="component" value="Unassembled WGS sequence"/>
</dbReference>
<sequence length="117" mass="13347">MNIKVIVGALLIGVLLPHMDAARSKSGRKKTSDRDDTSELTASSSSRNDDGDRHKEDRGHEHELHVHKAGDKQDRRYSSSSSSEEDDKDGKNETTINFVPRIHRKRESKFIEERHIK</sequence>